<gene>
    <name evidence="3" type="ORF">P3T76_015354</name>
</gene>
<dbReference type="PANTHER" id="PTHR31569:SF4">
    <property type="entry name" value="SWIM-TYPE DOMAIN-CONTAINING PROTEIN"/>
    <property type="match status" value="1"/>
</dbReference>
<feature type="domain" description="ZSWIM1/3 RNaseH-like" evidence="2">
    <location>
        <begin position="270"/>
        <end position="390"/>
    </location>
</feature>
<feature type="compositionally biased region" description="Polar residues" evidence="1">
    <location>
        <begin position="173"/>
        <end position="197"/>
    </location>
</feature>
<name>A0AAD9LAF8_9STRA</name>
<evidence type="ECO:0000259" key="2">
    <source>
        <dbReference type="Pfam" id="PF21056"/>
    </source>
</evidence>
<reference evidence="3" key="1">
    <citation type="submission" date="2023-08" db="EMBL/GenBank/DDBJ databases">
        <title>Reference Genome Resource for the Citrus Pathogen Phytophthora citrophthora.</title>
        <authorList>
            <person name="Moller H."/>
            <person name="Coetzee B."/>
            <person name="Rose L.J."/>
            <person name="Van Niekerk J.M."/>
        </authorList>
    </citation>
    <scope>NUCLEOTIDE SEQUENCE</scope>
    <source>
        <strain evidence="3">STE-U-9442</strain>
    </source>
</reference>
<evidence type="ECO:0000256" key="1">
    <source>
        <dbReference type="SAM" id="MobiDB-lite"/>
    </source>
</evidence>
<proteinExistence type="predicted"/>
<dbReference type="InterPro" id="IPR048324">
    <property type="entry name" value="ZSWIM1-3_RNaseH-like"/>
</dbReference>
<dbReference type="Proteomes" id="UP001259832">
    <property type="component" value="Unassembled WGS sequence"/>
</dbReference>
<dbReference type="AlphaFoldDB" id="A0AAD9LAF8"/>
<evidence type="ECO:0000313" key="4">
    <source>
        <dbReference type="Proteomes" id="UP001259832"/>
    </source>
</evidence>
<organism evidence="3 4">
    <name type="scientific">Phytophthora citrophthora</name>
    <dbReference type="NCBI Taxonomy" id="4793"/>
    <lineage>
        <taxon>Eukaryota</taxon>
        <taxon>Sar</taxon>
        <taxon>Stramenopiles</taxon>
        <taxon>Oomycota</taxon>
        <taxon>Peronosporomycetes</taxon>
        <taxon>Peronosporales</taxon>
        <taxon>Peronosporaceae</taxon>
        <taxon>Phytophthora</taxon>
    </lineage>
</organism>
<feature type="region of interest" description="Disordered" evidence="1">
    <location>
        <begin position="21"/>
        <end position="73"/>
    </location>
</feature>
<feature type="region of interest" description="Disordered" evidence="1">
    <location>
        <begin position="153"/>
        <end position="197"/>
    </location>
</feature>
<evidence type="ECO:0000313" key="3">
    <source>
        <dbReference type="EMBL" id="KAK1929226.1"/>
    </source>
</evidence>
<protein>
    <submittedName>
        <fullName evidence="3">Zinc finger SWIM domain-containing protein 3</fullName>
    </submittedName>
</protein>
<feature type="compositionally biased region" description="Low complexity" evidence="1">
    <location>
        <begin position="153"/>
        <end position="172"/>
    </location>
</feature>
<dbReference type="PANTHER" id="PTHR31569">
    <property type="entry name" value="SWIM-TYPE DOMAIN-CONTAINING PROTEIN"/>
    <property type="match status" value="1"/>
</dbReference>
<comment type="caution">
    <text evidence="3">The sequence shown here is derived from an EMBL/GenBank/DDBJ whole genome shotgun (WGS) entry which is preliminary data.</text>
</comment>
<dbReference type="EMBL" id="JASMQC010000051">
    <property type="protein sequence ID" value="KAK1929226.1"/>
    <property type="molecule type" value="Genomic_DNA"/>
</dbReference>
<accession>A0AAD9LAF8</accession>
<dbReference type="Pfam" id="PF21056">
    <property type="entry name" value="ZSWIM1-3_RNaseH-like"/>
    <property type="match status" value="1"/>
</dbReference>
<sequence length="721" mass="82306">MPGSREFKAGKLQIHGCNKKPCSGISLKRHSPHEAQPSFPKRRMLDVQRDTHDNDSGEKPLTTSEYSKKKRTSKHLEELDSINPGGDGIVNMVPALGSYKSYETWEEFEEVYSKYKKKNKLKFRVWSSEKTALYNRRVRVLPENLPVHTRSIPGIQIQSPPQPQDSLLQVQSEVNGRSQPNHTRSHPTTGTEAPSYLTTKTLPLDDEDREDVKTLADARVSYTHITNFLNDRLGCKVTPQPTRNLLRSIAGQDSGEDHMKNMLHALRQLDGSDVLVIQDQFDVTCGVVMQTKVQKMMFERWGDTLAMDFTHGTNNLGYHLGSLVVTTCTGRGFPAVDFICLNEQATTISTILEYFKEKNPLWENVVSVVIDKDFTEWKVLEECFPKAKILLCQFHAISNWKKVIKRSIYGIKIAQGEELLCLMIKLLYSPTHDAYDSHYRNLKDFCHRNKKQGFFADFDKNWNSCNEMWSNFARGKYFTAGNTTTNRIESNWNQLKMLLGLKTRIDQTIAGLLQHLMTIIQQIVLEIGQLHSSSRRPQTVVAWCLRFYGKLVGQQLHGTSWAIIISLSGSQWGIIIIQLELSGGQLHVRPHMYEPLIIDCYHEEMETIWNGVKREGLRGFIDRWHKSSNPGSKMNVDPVTGVDARQQPDNSSCGVLIVAHAHSVVTGSADLHCYNVSKIDVDVMRLRMLWLMLLWSRERRIPKVDASTAAEIDQKLQDQLR</sequence>
<keyword evidence="4" id="KW-1185">Reference proteome</keyword>
<feature type="compositionally biased region" description="Basic and acidic residues" evidence="1">
    <location>
        <begin position="43"/>
        <end position="58"/>
    </location>
</feature>
<dbReference type="InterPro" id="IPR052579">
    <property type="entry name" value="Zinc_finger_SWIM"/>
</dbReference>